<evidence type="ECO:0000313" key="3">
    <source>
        <dbReference type="Proteomes" id="UP000830055"/>
    </source>
</evidence>
<gene>
    <name evidence="2" type="ORF">DPPLL_21690</name>
</gene>
<protein>
    <submittedName>
        <fullName evidence="2">Uncharacterized protein</fullName>
    </submittedName>
</protein>
<dbReference type="RefSeq" id="WP_284151216.1">
    <property type="nucleotide sequence ID" value="NZ_AP025516.1"/>
</dbReference>
<dbReference type="Proteomes" id="UP000830055">
    <property type="component" value="Chromosome"/>
</dbReference>
<sequence length="91" mass="9966">MEIIIGSAVPLAPNFPAKKTETAPPGMIEAKLLHVRPPRKGVAGPSGMERRTKKTKDPLKGRVLTIMVADGDLLPRDLESGAYKVYLRFQK</sequence>
<evidence type="ECO:0000256" key="1">
    <source>
        <dbReference type="SAM" id="MobiDB-lite"/>
    </source>
</evidence>
<dbReference type="EMBL" id="AP025516">
    <property type="protein sequence ID" value="BDD87804.1"/>
    <property type="molecule type" value="Genomic_DNA"/>
</dbReference>
<organism evidence="2 3">
    <name type="scientific">Desulfofustis limnaeus</name>
    <dbReference type="NCBI Taxonomy" id="2740163"/>
    <lineage>
        <taxon>Bacteria</taxon>
        <taxon>Pseudomonadati</taxon>
        <taxon>Thermodesulfobacteriota</taxon>
        <taxon>Desulfobulbia</taxon>
        <taxon>Desulfobulbales</taxon>
        <taxon>Desulfocapsaceae</taxon>
        <taxon>Desulfofustis</taxon>
    </lineage>
</organism>
<accession>A0ABM7WA24</accession>
<keyword evidence="3" id="KW-1185">Reference proteome</keyword>
<proteinExistence type="predicted"/>
<reference evidence="2 3" key="1">
    <citation type="submission" date="2022-01" db="EMBL/GenBank/DDBJ databases">
        <title>Desulfofustis limnae sp. nov., a novel mesophilic sulfate-reducing bacterium isolated from marsh soil.</title>
        <authorList>
            <person name="Watanabe M."/>
            <person name="Takahashi A."/>
            <person name="Kojima H."/>
            <person name="Fukui M."/>
        </authorList>
    </citation>
    <scope>NUCLEOTIDE SEQUENCE [LARGE SCALE GENOMIC DNA]</scope>
    <source>
        <strain evidence="2 3">PPLL</strain>
    </source>
</reference>
<evidence type="ECO:0000313" key="2">
    <source>
        <dbReference type="EMBL" id="BDD87804.1"/>
    </source>
</evidence>
<name>A0ABM7WA24_9BACT</name>
<feature type="region of interest" description="Disordered" evidence="1">
    <location>
        <begin position="38"/>
        <end position="57"/>
    </location>
</feature>